<feature type="chain" id="PRO_5008600003" evidence="1">
    <location>
        <begin position="25"/>
        <end position="142"/>
    </location>
</feature>
<name>A0A1B7VTR2_APHFL</name>
<organism evidence="2 3">
    <name type="scientific">Aphanizomenon flos-aquae LD13</name>
    <dbReference type="NCBI Taxonomy" id="1710894"/>
    <lineage>
        <taxon>Bacteria</taxon>
        <taxon>Bacillati</taxon>
        <taxon>Cyanobacteriota</taxon>
        <taxon>Cyanophyceae</taxon>
        <taxon>Nostocales</taxon>
        <taxon>Aphanizomenonaceae</taxon>
        <taxon>Aphanizomenon</taxon>
    </lineage>
</organism>
<dbReference type="AlphaFoldDB" id="A0A1B7VTR2"/>
<comment type="caution">
    <text evidence="2">The sequence shown here is derived from an EMBL/GenBank/DDBJ whole genome shotgun (WGS) entry which is preliminary data.</text>
</comment>
<evidence type="ECO:0000313" key="3">
    <source>
        <dbReference type="Proteomes" id="UP000092382"/>
    </source>
</evidence>
<feature type="signal peptide" evidence="1">
    <location>
        <begin position="1"/>
        <end position="24"/>
    </location>
</feature>
<evidence type="ECO:0000256" key="1">
    <source>
        <dbReference type="SAM" id="SignalP"/>
    </source>
</evidence>
<dbReference type="PATRIC" id="fig|1710894.3.peg.1091"/>
<dbReference type="EMBL" id="LJOY01000050">
    <property type="protein sequence ID" value="OBQ24278.1"/>
    <property type="molecule type" value="Genomic_DNA"/>
</dbReference>
<keyword evidence="1" id="KW-0732">Signal</keyword>
<dbReference type="STRING" id="1803587.GCA_001593825_02749"/>
<protein>
    <submittedName>
        <fullName evidence="2">Uncharacterized protein</fullName>
    </submittedName>
</protein>
<proteinExistence type="predicted"/>
<accession>A0A1B7VTR2</accession>
<sequence length="142" mass="15702">MDIAVIVKFLAPCLPFLLTMGNKAAEGASQKVGEDVWNSAKVIWAKLWPKVEAKEAAKEAAEDVAKNPDDEDLQVSLRVQLKKILEADTKLAEEIAKILEEQKSDDSSSVVNAQSYDESTQIITGRDVVSPTYDMRRINNPK</sequence>
<reference evidence="2 3" key="1">
    <citation type="submission" date="2015-09" db="EMBL/GenBank/DDBJ databases">
        <title>Whole genome shotgun sequence assembly of Aphanizomenon flos-aquae UKL13.</title>
        <authorList>
            <person name="Driscoll C."/>
        </authorList>
    </citation>
    <scope>NUCLEOTIDE SEQUENCE [LARGE SCALE GENOMIC DNA]</scope>
    <source>
        <strain evidence="2">MDT13</strain>
    </source>
</reference>
<evidence type="ECO:0000313" key="2">
    <source>
        <dbReference type="EMBL" id="OBQ24278.1"/>
    </source>
</evidence>
<gene>
    <name evidence="2" type="ORF">AN481_14175</name>
</gene>
<dbReference type="Proteomes" id="UP000092382">
    <property type="component" value="Unassembled WGS sequence"/>
</dbReference>